<evidence type="ECO:0000313" key="1">
    <source>
        <dbReference type="EMBL" id="KKK82808.1"/>
    </source>
</evidence>
<organism evidence="1">
    <name type="scientific">marine sediment metagenome</name>
    <dbReference type="NCBI Taxonomy" id="412755"/>
    <lineage>
        <taxon>unclassified sequences</taxon>
        <taxon>metagenomes</taxon>
        <taxon>ecological metagenomes</taxon>
    </lineage>
</organism>
<sequence length="143" mass="16029">MYKIVIAILLLGGLSATAEDCVRVDTFDTGNASSFGGAIISQQEIADWLGDSLQIWTPKRDTTHYYIKEIKQKCDTTGWLMCAVYNCNCRGWPHVSCVDDTVWAEKVQVWLTPTQLKELMRIIDATGGASTKLPSIYHKKLKE</sequence>
<reference evidence="1" key="1">
    <citation type="journal article" date="2015" name="Nature">
        <title>Complex archaea that bridge the gap between prokaryotes and eukaryotes.</title>
        <authorList>
            <person name="Spang A."/>
            <person name="Saw J.H."/>
            <person name="Jorgensen S.L."/>
            <person name="Zaremba-Niedzwiedzka K."/>
            <person name="Martijn J."/>
            <person name="Lind A.E."/>
            <person name="van Eijk R."/>
            <person name="Schleper C."/>
            <person name="Guy L."/>
            <person name="Ettema T.J."/>
        </authorList>
    </citation>
    <scope>NUCLEOTIDE SEQUENCE</scope>
</reference>
<protein>
    <submittedName>
        <fullName evidence="1">Uncharacterized protein</fullName>
    </submittedName>
</protein>
<gene>
    <name evidence="1" type="ORF">LCGC14_2799700</name>
</gene>
<proteinExistence type="predicted"/>
<comment type="caution">
    <text evidence="1">The sequence shown here is derived from an EMBL/GenBank/DDBJ whole genome shotgun (WGS) entry which is preliminary data.</text>
</comment>
<name>A0A0F8YN10_9ZZZZ</name>
<accession>A0A0F8YN10</accession>
<dbReference type="AlphaFoldDB" id="A0A0F8YN10"/>
<dbReference type="EMBL" id="LAZR01052502">
    <property type="protein sequence ID" value="KKK82808.1"/>
    <property type="molecule type" value="Genomic_DNA"/>
</dbReference>